<gene>
    <name evidence="2" type="ORF">ASPVEDRAFT_32146</name>
</gene>
<evidence type="ECO:0000313" key="3">
    <source>
        <dbReference type="Proteomes" id="UP000184073"/>
    </source>
</evidence>
<keyword evidence="1" id="KW-0812">Transmembrane</keyword>
<dbReference type="EMBL" id="KV878133">
    <property type="protein sequence ID" value="OJJ05790.1"/>
    <property type="molecule type" value="Genomic_DNA"/>
</dbReference>
<reference evidence="3" key="1">
    <citation type="journal article" date="2017" name="Genome Biol.">
        <title>Comparative genomics reveals high biological diversity and specific adaptations in the industrially and medically important fungal genus Aspergillus.</title>
        <authorList>
            <person name="de Vries R.P."/>
            <person name="Riley R."/>
            <person name="Wiebenga A."/>
            <person name="Aguilar-Osorio G."/>
            <person name="Amillis S."/>
            <person name="Uchima C.A."/>
            <person name="Anderluh G."/>
            <person name="Asadollahi M."/>
            <person name="Askin M."/>
            <person name="Barry K."/>
            <person name="Battaglia E."/>
            <person name="Bayram O."/>
            <person name="Benocci T."/>
            <person name="Braus-Stromeyer S.A."/>
            <person name="Caldana C."/>
            <person name="Canovas D."/>
            <person name="Cerqueira G.C."/>
            <person name="Chen F."/>
            <person name="Chen W."/>
            <person name="Choi C."/>
            <person name="Clum A."/>
            <person name="Dos Santos R.A."/>
            <person name="Damasio A.R."/>
            <person name="Diallinas G."/>
            <person name="Emri T."/>
            <person name="Fekete E."/>
            <person name="Flipphi M."/>
            <person name="Freyberg S."/>
            <person name="Gallo A."/>
            <person name="Gournas C."/>
            <person name="Habgood R."/>
            <person name="Hainaut M."/>
            <person name="Harispe M.L."/>
            <person name="Henrissat B."/>
            <person name="Hilden K.S."/>
            <person name="Hope R."/>
            <person name="Hossain A."/>
            <person name="Karabika E."/>
            <person name="Karaffa L."/>
            <person name="Karanyi Z."/>
            <person name="Krasevec N."/>
            <person name="Kuo A."/>
            <person name="Kusch H."/>
            <person name="LaButti K."/>
            <person name="Lagendijk E.L."/>
            <person name="Lapidus A."/>
            <person name="Levasseur A."/>
            <person name="Lindquist E."/>
            <person name="Lipzen A."/>
            <person name="Logrieco A.F."/>
            <person name="MacCabe A."/>
            <person name="Maekelae M.R."/>
            <person name="Malavazi I."/>
            <person name="Melin P."/>
            <person name="Meyer V."/>
            <person name="Mielnichuk N."/>
            <person name="Miskei M."/>
            <person name="Molnar A.P."/>
            <person name="Mule G."/>
            <person name="Ngan C.Y."/>
            <person name="Orejas M."/>
            <person name="Orosz E."/>
            <person name="Ouedraogo J.P."/>
            <person name="Overkamp K.M."/>
            <person name="Park H.-S."/>
            <person name="Perrone G."/>
            <person name="Piumi F."/>
            <person name="Punt P.J."/>
            <person name="Ram A.F."/>
            <person name="Ramon A."/>
            <person name="Rauscher S."/>
            <person name="Record E."/>
            <person name="Riano-Pachon D.M."/>
            <person name="Robert V."/>
            <person name="Roehrig J."/>
            <person name="Ruller R."/>
            <person name="Salamov A."/>
            <person name="Salih N.S."/>
            <person name="Samson R.A."/>
            <person name="Sandor E."/>
            <person name="Sanguinetti M."/>
            <person name="Schuetze T."/>
            <person name="Sepcic K."/>
            <person name="Shelest E."/>
            <person name="Sherlock G."/>
            <person name="Sophianopoulou V."/>
            <person name="Squina F.M."/>
            <person name="Sun H."/>
            <person name="Susca A."/>
            <person name="Todd R.B."/>
            <person name="Tsang A."/>
            <person name="Unkles S.E."/>
            <person name="van de Wiele N."/>
            <person name="van Rossen-Uffink D."/>
            <person name="Oliveira J.V."/>
            <person name="Vesth T.C."/>
            <person name="Visser J."/>
            <person name="Yu J.-H."/>
            <person name="Zhou M."/>
            <person name="Andersen M.R."/>
            <person name="Archer D.B."/>
            <person name="Baker S.E."/>
            <person name="Benoit I."/>
            <person name="Brakhage A.A."/>
            <person name="Braus G.H."/>
            <person name="Fischer R."/>
            <person name="Frisvad J.C."/>
            <person name="Goldman G.H."/>
            <person name="Houbraken J."/>
            <person name="Oakley B."/>
            <person name="Pocsi I."/>
            <person name="Scazzocchio C."/>
            <person name="Seiboth B."/>
            <person name="vanKuyk P.A."/>
            <person name="Wortman J."/>
            <person name="Dyer P.S."/>
            <person name="Grigoriev I.V."/>
        </authorList>
    </citation>
    <scope>NUCLEOTIDE SEQUENCE [LARGE SCALE GENOMIC DNA]</scope>
    <source>
        <strain evidence="3">CBS 583.65</strain>
    </source>
</reference>
<accession>A0A1L9PW68</accession>
<protein>
    <submittedName>
        <fullName evidence="2">Uncharacterized protein</fullName>
    </submittedName>
</protein>
<evidence type="ECO:0000256" key="1">
    <source>
        <dbReference type="SAM" id="Phobius"/>
    </source>
</evidence>
<feature type="transmembrane region" description="Helical" evidence="1">
    <location>
        <begin position="248"/>
        <end position="269"/>
    </location>
</feature>
<proteinExistence type="predicted"/>
<dbReference type="GeneID" id="63726081"/>
<dbReference type="InterPro" id="IPR027417">
    <property type="entry name" value="P-loop_NTPase"/>
</dbReference>
<evidence type="ECO:0000313" key="2">
    <source>
        <dbReference type="EMBL" id="OJJ05790.1"/>
    </source>
</evidence>
<dbReference type="PANTHER" id="PTHR36978:SF4">
    <property type="entry name" value="P-LOOP CONTAINING NUCLEOSIDE TRIPHOSPHATE HYDROLASE PROTEIN"/>
    <property type="match status" value="1"/>
</dbReference>
<dbReference type="Proteomes" id="UP000184073">
    <property type="component" value="Unassembled WGS sequence"/>
</dbReference>
<dbReference type="Pfam" id="PF17784">
    <property type="entry name" value="Sulfotransfer_4"/>
    <property type="match status" value="1"/>
</dbReference>
<dbReference type="STRING" id="1036611.A0A1L9PW68"/>
<organism evidence="2 3">
    <name type="scientific">Aspergillus versicolor CBS 583.65</name>
    <dbReference type="NCBI Taxonomy" id="1036611"/>
    <lineage>
        <taxon>Eukaryota</taxon>
        <taxon>Fungi</taxon>
        <taxon>Dikarya</taxon>
        <taxon>Ascomycota</taxon>
        <taxon>Pezizomycotina</taxon>
        <taxon>Eurotiomycetes</taxon>
        <taxon>Eurotiomycetidae</taxon>
        <taxon>Eurotiales</taxon>
        <taxon>Aspergillaceae</taxon>
        <taxon>Aspergillus</taxon>
        <taxon>Aspergillus subgen. Nidulantes</taxon>
    </lineage>
</organism>
<name>A0A1L9PW68_ASPVE</name>
<keyword evidence="1" id="KW-1133">Transmembrane helix</keyword>
<dbReference type="VEuPathDB" id="FungiDB:ASPVEDRAFT_32146"/>
<keyword evidence="1" id="KW-0472">Membrane</keyword>
<sequence>MSRAIDRLPTPTQIRKKEIIVIARSRTGTLSVWQALNILGYRTYHGAEVIANGSSHIDVFEEALNAKYYGIGKPYGKAEFEKWFANYDALVEIPAVFLEEIVACYPDAKFIHIERDVDGWYKSVMNTLAESFKAVDRWPLRQLRLVDSFVDKFCKFHLLVYRLWWHGRALEDGEEVLKKDYNELNRAVKEILPKEKLNSFRLEDGLGWEQLCSVLDKPVPAVPYPRANTPERFDKMQAGFVQKAMRKAVGLAVTTVFVPAAAVAGWYYLRHVRS</sequence>
<dbReference type="SUPFAM" id="SSF52540">
    <property type="entry name" value="P-loop containing nucleoside triphosphate hydrolases"/>
    <property type="match status" value="1"/>
</dbReference>
<dbReference type="Gene3D" id="3.40.50.300">
    <property type="entry name" value="P-loop containing nucleotide triphosphate hydrolases"/>
    <property type="match status" value="1"/>
</dbReference>
<dbReference type="InterPro" id="IPR040632">
    <property type="entry name" value="Sulfotransfer_4"/>
</dbReference>
<dbReference type="RefSeq" id="XP_040671552.1">
    <property type="nucleotide sequence ID" value="XM_040810570.1"/>
</dbReference>
<dbReference type="AlphaFoldDB" id="A0A1L9PW68"/>
<dbReference type="OrthoDB" id="408152at2759"/>
<keyword evidence="3" id="KW-1185">Reference proteome</keyword>
<dbReference type="PANTHER" id="PTHR36978">
    <property type="entry name" value="P-LOOP CONTAINING NUCLEOTIDE TRIPHOSPHATE HYDROLASE"/>
    <property type="match status" value="1"/>
</dbReference>